<reference evidence="2 3" key="1">
    <citation type="submission" date="2020-08" db="EMBL/GenBank/DDBJ databases">
        <title>Genomic Encyclopedia of Type Strains, Phase IV (KMG-IV): sequencing the most valuable type-strain genomes for metagenomic binning, comparative biology and taxonomic classification.</title>
        <authorList>
            <person name="Goeker M."/>
        </authorList>
    </citation>
    <scope>NUCLEOTIDE SEQUENCE [LARGE SCALE GENOMIC DNA]</scope>
    <source>
        <strain evidence="2 3">DSM 103377</strain>
    </source>
</reference>
<dbReference type="AlphaFoldDB" id="A0A840X037"/>
<evidence type="ECO:0000313" key="3">
    <source>
        <dbReference type="Proteomes" id="UP000553766"/>
    </source>
</evidence>
<keyword evidence="3" id="KW-1185">Reference proteome</keyword>
<feature type="transmembrane region" description="Helical" evidence="1">
    <location>
        <begin position="7"/>
        <end position="28"/>
    </location>
</feature>
<keyword evidence="1" id="KW-1133">Transmembrane helix</keyword>
<keyword evidence="1" id="KW-0472">Membrane</keyword>
<name>A0A840X037_9RHOB</name>
<comment type="caution">
    <text evidence="2">The sequence shown here is derived from an EMBL/GenBank/DDBJ whole genome shotgun (WGS) entry which is preliminary data.</text>
</comment>
<dbReference type="Proteomes" id="UP000553766">
    <property type="component" value="Unassembled WGS sequence"/>
</dbReference>
<sequence length="46" mass="4678">MSDKGKSGMSFILGGLVVAVIALGAYVYTDGFGANEPEISVDLVEG</sequence>
<organism evidence="2 3">
    <name type="scientific">Rubricella aquisinus</name>
    <dbReference type="NCBI Taxonomy" id="2028108"/>
    <lineage>
        <taxon>Bacteria</taxon>
        <taxon>Pseudomonadati</taxon>
        <taxon>Pseudomonadota</taxon>
        <taxon>Alphaproteobacteria</taxon>
        <taxon>Rhodobacterales</taxon>
        <taxon>Paracoccaceae</taxon>
        <taxon>Rubricella</taxon>
    </lineage>
</organism>
<dbReference type="RefSeq" id="WP_184009668.1">
    <property type="nucleotide sequence ID" value="NZ_JACIJS010000003.1"/>
</dbReference>
<dbReference type="EMBL" id="JACIJS010000003">
    <property type="protein sequence ID" value="MBB5515265.1"/>
    <property type="molecule type" value="Genomic_DNA"/>
</dbReference>
<evidence type="ECO:0000256" key="1">
    <source>
        <dbReference type="SAM" id="Phobius"/>
    </source>
</evidence>
<proteinExistence type="predicted"/>
<protein>
    <submittedName>
        <fullName evidence="2">Uncharacterized protein</fullName>
    </submittedName>
</protein>
<evidence type="ECO:0000313" key="2">
    <source>
        <dbReference type="EMBL" id="MBB5515265.1"/>
    </source>
</evidence>
<gene>
    <name evidence="2" type="ORF">FHS89_001275</name>
</gene>
<keyword evidence="1" id="KW-0812">Transmembrane</keyword>
<accession>A0A840X037</accession>